<keyword evidence="2" id="KW-1133">Transmembrane helix</keyword>
<comment type="caution">
    <text evidence="5">The sequence shown here is derived from an EMBL/GenBank/DDBJ whole genome shotgun (WGS) entry which is preliminary data.</text>
</comment>
<evidence type="ECO:0000259" key="4">
    <source>
        <dbReference type="Pfam" id="PF04536"/>
    </source>
</evidence>
<gene>
    <name evidence="5" type="ORF">HNP98_001578</name>
</gene>
<keyword evidence="6" id="KW-1185">Reference proteome</keyword>
<dbReference type="Proteomes" id="UP000779507">
    <property type="component" value="Unassembled WGS sequence"/>
</dbReference>
<feature type="region of interest" description="Disordered" evidence="1">
    <location>
        <begin position="373"/>
        <end position="432"/>
    </location>
</feature>
<proteinExistence type="predicted"/>
<dbReference type="EMBL" id="JABSNP010000006">
    <property type="protein sequence ID" value="NRT18755.1"/>
    <property type="molecule type" value="Genomic_DNA"/>
</dbReference>
<feature type="signal peptide" evidence="3">
    <location>
        <begin position="1"/>
        <end position="21"/>
    </location>
</feature>
<dbReference type="InterPro" id="IPR007621">
    <property type="entry name" value="TPM_dom"/>
</dbReference>
<feature type="compositionally biased region" description="Low complexity" evidence="1">
    <location>
        <begin position="291"/>
        <end position="306"/>
    </location>
</feature>
<dbReference type="PANTHER" id="PTHR30373:SF2">
    <property type="entry name" value="UPF0603 PROTEIN YGCG"/>
    <property type="match status" value="1"/>
</dbReference>
<dbReference type="PANTHER" id="PTHR30373">
    <property type="entry name" value="UPF0603 PROTEIN YGCG"/>
    <property type="match status" value="1"/>
</dbReference>
<feature type="chain" id="PRO_5045107181" evidence="3">
    <location>
        <begin position="22"/>
        <end position="432"/>
    </location>
</feature>
<evidence type="ECO:0000256" key="1">
    <source>
        <dbReference type="SAM" id="MobiDB-lite"/>
    </source>
</evidence>
<evidence type="ECO:0000313" key="6">
    <source>
        <dbReference type="Proteomes" id="UP000779507"/>
    </source>
</evidence>
<organism evidence="5 6">
    <name type="scientific">Hymenobacter caeli</name>
    <dbReference type="NCBI Taxonomy" id="2735894"/>
    <lineage>
        <taxon>Bacteria</taxon>
        <taxon>Pseudomonadati</taxon>
        <taxon>Bacteroidota</taxon>
        <taxon>Cytophagia</taxon>
        <taxon>Cytophagales</taxon>
        <taxon>Hymenobacteraceae</taxon>
        <taxon>Hymenobacter</taxon>
    </lineage>
</organism>
<keyword evidence="3" id="KW-0732">Signal</keyword>
<name>A0ABX2FQQ4_9BACT</name>
<evidence type="ECO:0000256" key="2">
    <source>
        <dbReference type="SAM" id="Phobius"/>
    </source>
</evidence>
<feature type="transmembrane region" description="Helical" evidence="2">
    <location>
        <begin position="230"/>
        <end position="250"/>
    </location>
</feature>
<accession>A0ABX2FQQ4</accession>
<feature type="region of interest" description="Disordered" evidence="1">
    <location>
        <begin position="184"/>
        <end position="227"/>
    </location>
</feature>
<feature type="domain" description="TPM" evidence="4">
    <location>
        <begin position="37"/>
        <end position="160"/>
    </location>
</feature>
<feature type="compositionally biased region" description="Low complexity" evidence="1">
    <location>
        <begin position="397"/>
        <end position="411"/>
    </location>
</feature>
<dbReference type="Pfam" id="PF04536">
    <property type="entry name" value="TPM_phosphatase"/>
    <property type="match status" value="1"/>
</dbReference>
<dbReference type="RefSeq" id="WP_173809505.1">
    <property type="nucleotide sequence ID" value="NZ_JABSNP010000006.1"/>
</dbReference>
<keyword evidence="2" id="KW-0472">Membrane</keyword>
<evidence type="ECO:0000256" key="3">
    <source>
        <dbReference type="SAM" id="SignalP"/>
    </source>
</evidence>
<reference evidence="5 6" key="1">
    <citation type="submission" date="2020-05" db="EMBL/GenBank/DDBJ databases">
        <title>Genomic Encyclopedia of Type Strains, Phase IV (KMG-V): Genome sequencing to study the core and pangenomes of soil and plant-associated prokaryotes.</title>
        <authorList>
            <person name="Whitman W."/>
        </authorList>
    </citation>
    <scope>NUCLEOTIDE SEQUENCE [LARGE SCALE GENOMIC DNA]</scope>
    <source>
        <strain evidence="5 6">9A</strain>
    </source>
</reference>
<evidence type="ECO:0000313" key="5">
    <source>
        <dbReference type="EMBL" id="NRT18755.1"/>
    </source>
</evidence>
<feature type="region of interest" description="Disordered" evidence="1">
    <location>
        <begin position="262"/>
        <end position="306"/>
    </location>
</feature>
<feature type="compositionally biased region" description="Polar residues" evidence="1">
    <location>
        <begin position="375"/>
        <end position="384"/>
    </location>
</feature>
<protein>
    <submittedName>
        <fullName evidence="5">Membrane protein YgcG</fullName>
    </submittedName>
</protein>
<dbReference type="Gene3D" id="3.10.310.50">
    <property type="match status" value="1"/>
</dbReference>
<keyword evidence="2" id="KW-0812">Transmembrane</keyword>
<feature type="compositionally biased region" description="Low complexity" evidence="1">
    <location>
        <begin position="184"/>
        <end position="195"/>
    </location>
</feature>
<sequence length="432" mass="43182">MYRFVVACLLLLAGLRAPAGAAPANGLPPRPKPFRFVNDQAGLLAPADAKKLEGGLRRYADNTGTQVVVVTMPDLGGRDVAEYSRALGNAWGVGQRGKNNGIVVLIGAKERIVAIQPGSGLRGIVTPAVTSRILSEQMRPNFKQGNYFAGLRLGLDKLMATANPGSAQGKPALGAAAAPAGAGAGAGSLANASPNDNATPLDNATTTPPPLTGMRPLSDVPPEEPSSPGIGTGVLLVGALVMGGLLYLIIRVFRRKAADNAAAGPQASNNPAFYPNQPGGPPNFLPNSPQAGNYGPGPANYGGQAPNQGGGMGMGGILATGAAAAAGAYIGNRMASGHETGDARNLDTNNAGLGTGAAAGAAGTGAASDYFASRSAGSDQTTPDYFSDNDAAGGDTSGDYFSSDDNSSYDDTSSDDTGGGGFDSTDDNSASW</sequence>
<feature type="compositionally biased region" description="Polar residues" evidence="1">
    <location>
        <begin position="196"/>
        <end position="206"/>
    </location>
</feature>